<gene>
    <name evidence="1" type="ORF">SMN809_LOCUS27742</name>
</gene>
<protein>
    <submittedName>
        <fullName evidence="1">Uncharacterized protein</fullName>
    </submittedName>
</protein>
<proteinExistence type="predicted"/>
<organism evidence="1 2">
    <name type="scientific">Rotaria magnacalcarata</name>
    <dbReference type="NCBI Taxonomy" id="392030"/>
    <lineage>
        <taxon>Eukaryota</taxon>
        <taxon>Metazoa</taxon>
        <taxon>Spiralia</taxon>
        <taxon>Gnathifera</taxon>
        <taxon>Rotifera</taxon>
        <taxon>Eurotatoria</taxon>
        <taxon>Bdelloidea</taxon>
        <taxon>Philodinida</taxon>
        <taxon>Philodinidae</taxon>
        <taxon>Rotaria</taxon>
    </lineage>
</organism>
<dbReference type="Proteomes" id="UP000676336">
    <property type="component" value="Unassembled WGS sequence"/>
</dbReference>
<comment type="caution">
    <text evidence="1">The sequence shown here is derived from an EMBL/GenBank/DDBJ whole genome shotgun (WGS) entry which is preliminary data.</text>
</comment>
<name>A0A8S2UET6_9BILA</name>
<dbReference type="AlphaFoldDB" id="A0A8S2UET6"/>
<dbReference type="EMBL" id="CAJOBI010044260">
    <property type="protein sequence ID" value="CAF4339625.1"/>
    <property type="molecule type" value="Genomic_DNA"/>
</dbReference>
<evidence type="ECO:0000313" key="2">
    <source>
        <dbReference type="Proteomes" id="UP000676336"/>
    </source>
</evidence>
<accession>A0A8S2UET6</accession>
<feature type="non-terminal residue" evidence="1">
    <location>
        <position position="60"/>
    </location>
</feature>
<evidence type="ECO:0000313" key="1">
    <source>
        <dbReference type="EMBL" id="CAF4339625.1"/>
    </source>
</evidence>
<sequence>MSESPASLANLAGSPGLLCPSKEVTNVRSWAKPGKVGRDMALSTVSAKMWMDFAQIADLR</sequence>
<reference evidence="1" key="1">
    <citation type="submission" date="2021-02" db="EMBL/GenBank/DDBJ databases">
        <authorList>
            <person name="Nowell W R."/>
        </authorList>
    </citation>
    <scope>NUCLEOTIDE SEQUENCE</scope>
</reference>